<name>A0A8K1DAA5_9PASS</name>
<evidence type="ECO:0000313" key="2">
    <source>
        <dbReference type="EMBL" id="TRZ07496.1"/>
    </source>
</evidence>
<feature type="region of interest" description="Disordered" evidence="1">
    <location>
        <begin position="374"/>
        <end position="414"/>
    </location>
</feature>
<dbReference type="InterPro" id="IPR043502">
    <property type="entry name" value="DNA/RNA_pol_sf"/>
</dbReference>
<dbReference type="SUPFAM" id="SSF56672">
    <property type="entry name" value="DNA/RNA polymerases"/>
    <property type="match status" value="1"/>
</dbReference>
<protein>
    <submittedName>
        <fullName evidence="2">Uncharacterized protein</fullName>
    </submittedName>
</protein>
<sequence length="414" mass="47059">MTAKVEVLQSQELTHRFCCGVSELAGGPVEHWADQRERYAPQHQHTPRPVSFHSNIECQGAVSDDIIDAHRYTAQDKRRSKSCMALPMVGTRQSTLYATTETTQSDSSKEEDEIDQIIAALSRWKRAKIARQAIREHSLIAKRIRSKRKRTRTGFTSLVMASSPQPGAKEKCKEIPTEVEKVVNPIVWVSDFSGRSKQKEPVSIALKPHRLLNFLGLNGYKVSKDKAQIAKEAVVYLGLEIFCGQQLSKEGKEVICRLPEPHTVRDMQAFLGMTIEEVYCSRLDLKDVPLENPDWELFTDENSFMKNGEGMTGYTLTTQDKESQKVYVRRDEEKAKIEAKFMVATMREADHQPSSRHASSNNAYRPKIDYIRNGTKDHADHQPSSRHASSNNAYRPKIDYIRNGTKDHGIKETK</sequence>
<evidence type="ECO:0000313" key="3">
    <source>
        <dbReference type="Proteomes" id="UP000796761"/>
    </source>
</evidence>
<reference evidence="2" key="1">
    <citation type="submission" date="2019-04" db="EMBL/GenBank/DDBJ databases">
        <title>Genome assembly of Zosterops borbonicus 15179.</title>
        <authorList>
            <person name="Leroy T."/>
            <person name="Anselmetti Y."/>
            <person name="Tilak M.-K."/>
            <person name="Nabholz B."/>
        </authorList>
    </citation>
    <scope>NUCLEOTIDE SEQUENCE</scope>
    <source>
        <strain evidence="2">HGM_15179</strain>
        <tissue evidence="2">Muscle</tissue>
    </source>
</reference>
<dbReference type="AlphaFoldDB" id="A0A8K1DAA5"/>
<accession>A0A8K1DAA5</accession>
<dbReference type="OrthoDB" id="9113925at2759"/>
<feature type="compositionally biased region" description="Basic and acidic residues" evidence="1">
    <location>
        <begin position="396"/>
        <end position="414"/>
    </location>
</feature>
<organism evidence="2 3">
    <name type="scientific">Zosterops borbonicus</name>
    <dbReference type="NCBI Taxonomy" id="364589"/>
    <lineage>
        <taxon>Eukaryota</taxon>
        <taxon>Metazoa</taxon>
        <taxon>Chordata</taxon>
        <taxon>Craniata</taxon>
        <taxon>Vertebrata</taxon>
        <taxon>Euteleostomi</taxon>
        <taxon>Archelosauria</taxon>
        <taxon>Archosauria</taxon>
        <taxon>Dinosauria</taxon>
        <taxon>Saurischia</taxon>
        <taxon>Theropoda</taxon>
        <taxon>Coelurosauria</taxon>
        <taxon>Aves</taxon>
        <taxon>Neognathae</taxon>
        <taxon>Neoaves</taxon>
        <taxon>Telluraves</taxon>
        <taxon>Australaves</taxon>
        <taxon>Passeriformes</taxon>
        <taxon>Sylvioidea</taxon>
        <taxon>Zosteropidae</taxon>
        <taxon>Zosterops</taxon>
    </lineage>
</organism>
<proteinExistence type="predicted"/>
<feature type="compositionally biased region" description="Basic and acidic residues" evidence="1">
    <location>
        <begin position="374"/>
        <end position="383"/>
    </location>
</feature>
<gene>
    <name evidence="2" type="ORF">HGM15179_019611</name>
</gene>
<dbReference type="Proteomes" id="UP000796761">
    <property type="component" value="Unassembled WGS sequence"/>
</dbReference>
<keyword evidence="3" id="KW-1185">Reference proteome</keyword>
<comment type="caution">
    <text evidence="2">The sequence shown here is derived from an EMBL/GenBank/DDBJ whole genome shotgun (WGS) entry which is preliminary data.</text>
</comment>
<evidence type="ECO:0000256" key="1">
    <source>
        <dbReference type="SAM" id="MobiDB-lite"/>
    </source>
</evidence>
<dbReference type="EMBL" id="SWJQ01001753">
    <property type="protein sequence ID" value="TRZ07496.1"/>
    <property type="molecule type" value="Genomic_DNA"/>
</dbReference>
<feature type="region of interest" description="Disordered" evidence="1">
    <location>
        <begin position="347"/>
        <end position="366"/>
    </location>
</feature>